<sequence length="179" mass="18893">MATRRHEGSRETAPMPDSPTPRHVLLTRGAGFLVLWLVLMGPALKDLPVGIVAAAAAAWTSAILWPARGGLSLPGMLRFLVRFLPQSVAAGLDVARRAFAPIPPLQPGFVTYRTALPAGMARQACCAVMSLQPGKLPVAAEADGTLHIHCLDLREPVAEQLAADEAAFCETLQDGGRNG</sequence>
<evidence type="ECO:0000256" key="2">
    <source>
        <dbReference type="ARBA" id="ARBA00006228"/>
    </source>
</evidence>
<dbReference type="Pfam" id="PF01899">
    <property type="entry name" value="MNHE"/>
    <property type="match status" value="1"/>
</dbReference>
<evidence type="ECO:0000256" key="1">
    <source>
        <dbReference type="ARBA" id="ARBA00004651"/>
    </source>
</evidence>
<feature type="region of interest" description="Disordered" evidence="7">
    <location>
        <begin position="1"/>
        <end position="21"/>
    </location>
</feature>
<dbReference type="PANTHER" id="PTHR34584:SF1">
    <property type="entry name" value="NA(+)_H(+) ANTIPORTER SUBUNIT E1"/>
    <property type="match status" value="1"/>
</dbReference>
<accession>A0ABU3SDS4</accession>
<evidence type="ECO:0000256" key="4">
    <source>
        <dbReference type="ARBA" id="ARBA00022692"/>
    </source>
</evidence>
<keyword evidence="5 8" id="KW-1133">Transmembrane helix</keyword>
<comment type="similarity">
    <text evidence="2">Belongs to the CPA3 antiporters (TC 2.A.63) subunit E family.</text>
</comment>
<dbReference type="EMBL" id="JAWDID010000052">
    <property type="protein sequence ID" value="MDU0342929.1"/>
    <property type="molecule type" value="Genomic_DNA"/>
</dbReference>
<keyword evidence="4 8" id="KW-0812">Transmembrane</keyword>
<feature type="transmembrane region" description="Helical" evidence="8">
    <location>
        <begin position="25"/>
        <end position="43"/>
    </location>
</feature>
<protein>
    <submittedName>
        <fullName evidence="9">Na+/H+ antiporter subunit E</fullName>
    </submittedName>
</protein>
<dbReference type="InterPro" id="IPR002758">
    <property type="entry name" value="Cation_antiport_E"/>
</dbReference>
<feature type="transmembrane region" description="Helical" evidence="8">
    <location>
        <begin position="49"/>
        <end position="67"/>
    </location>
</feature>
<proteinExistence type="inferred from homology"/>
<gene>
    <name evidence="9" type="ORF">RKE40_23785</name>
</gene>
<evidence type="ECO:0000256" key="3">
    <source>
        <dbReference type="ARBA" id="ARBA00022475"/>
    </source>
</evidence>
<evidence type="ECO:0000256" key="6">
    <source>
        <dbReference type="ARBA" id="ARBA00023136"/>
    </source>
</evidence>
<keyword evidence="10" id="KW-1185">Reference proteome</keyword>
<dbReference type="PANTHER" id="PTHR34584">
    <property type="entry name" value="NA(+)/H(+) ANTIPORTER SUBUNIT E1"/>
    <property type="match status" value="1"/>
</dbReference>
<organism evidence="9 10">
    <name type="scientific">Bosea rubneri</name>
    <dbReference type="NCBI Taxonomy" id="3075434"/>
    <lineage>
        <taxon>Bacteria</taxon>
        <taxon>Pseudomonadati</taxon>
        <taxon>Pseudomonadota</taxon>
        <taxon>Alphaproteobacteria</taxon>
        <taxon>Hyphomicrobiales</taxon>
        <taxon>Boseaceae</taxon>
        <taxon>Bosea</taxon>
    </lineage>
</organism>
<evidence type="ECO:0000313" key="9">
    <source>
        <dbReference type="EMBL" id="MDU0342929.1"/>
    </source>
</evidence>
<evidence type="ECO:0000256" key="7">
    <source>
        <dbReference type="SAM" id="MobiDB-lite"/>
    </source>
</evidence>
<dbReference type="RefSeq" id="WP_316020680.1">
    <property type="nucleotide sequence ID" value="NZ_JAWDID010000052.1"/>
</dbReference>
<evidence type="ECO:0000256" key="5">
    <source>
        <dbReference type="ARBA" id="ARBA00022989"/>
    </source>
</evidence>
<keyword evidence="3" id="KW-1003">Cell membrane</keyword>
<keyword evidence="6 8" id="KW-0472">Membrane</keyword>
<evidence type="ECO:0000256" key="8">
    <source>
        <dbReference type="SAM" id="Phobius"/>
    </source>
</evidence>
<reference evidence="9 10" key="1">
    <citation type="submission" date="2023-09" db="EMBL/GenBank/DDBJ databases">
        <title>Whole genome shotgun sequencing (WGS) of Bosea sp. ZW T0_25, isolated from stored onions (Allium cepa).</title>
        <authorList>
            <person name="Stoll D.A."/>
            <person name="Huch M."/>
        </authorList>
    </citation>
    <scope>NUCLEOTIDE SEQUENCE [LARGE SCALE GENOMIC DNA]</scope>
    <source>
        <strain evidence="9 10">ZW T0_25</strain>
    </source>
</reference>
<evidence type="ECO:0000313" key="10">
    <source>
        <dbReference type="Proteomes" id="UP001254257"/>
    </source>
</evidence>
<name>A0ABU3SDS4_9HYPH</name>
<dbReference type="Proteomes" id="UP001254257">
    <property type="component" value="Unassembled WGS sequence"/>
</dbReference>
<feature type="compositionally biased region" description="Basic and acidic residues" evidence="7">
    <location>
        <begin position="1"/>
        <end position="10"/>
    </location>
</feature>
<comment type="caution">
    <text evidence="9">The sequence shown here is derived from an EMBL/GenBank/DDBJ whole genome shotgun (WGS) entry which is preliminary data.</text>
</comment>
<comment type="subcellular location">
    <subcellularLocation>
        <location evidence="1">Cell membrane</location>
        <topology evidence="1">Multi-pass membrane protein</topology>
    </subcellularLocation>
</comment>